<accession>A0A562PJ87</accession>
<reference evidence="4" key="3">
    <citation type="submission" date="2019-07" db="EMBL/GenBank/DDBJ databases">
        <authorList>
            <person name="Whitman W."/>
            <person name="Huntemann M."/>
            <person name="Clum A."/>
            <person name="Pillay M."/>
            <person name="Palaniappan K."/>
            <person name="Varghese N."/>
            <person name="Mikhailova N."/>
            <person name="Stamatis D."/>
            <person name="Reddy T."/>
            <person name="Daum C."/>
            <person name="Shapiro N."/>
            <person name="Ivanova N."/>
            <person name="Kyrpides N."/>
            <person name="Woyke T."/>
        </authorList>
    </citation>
    <scope>NUCLEOTIDE SEQUENCE</scope>
    <source>
        <strain evidence="4">CGMCC 1.5380</strain>
    </source>
</reference>
<proteinExistence type="predicted"/>
<dbReference type="InterPro" id="IPR023881">
    <property type="entry name" value="Thiol_BshA"/>
</dbReference>
<gene>
    <name evidence="3" type="ORF">DFR66_11816</name>
    <name evidence="4" type="ORF">IQ02_02625</name>
</gene>
<dbReference type="AlphaFoldDB" id="A0A562PJ87"/>
<evidence type="ECO:0000313" key="5">
    <source>
        <dbReference type="Proteomes" id="UP000254518"/>
    </source>
</evidence>
<evidence type="ECO:0000259" key="2">
    <source>
        <dbReference type="Pfam" id="PF13439"/>
    </source>
</evidence>
<evidence type="ECO:0000259" key="1">
    <source>
        <dbReference type="Pfam" id="PF00534"/>
    </source>
</evidence>
<name>A0A562PJ87_9FLAO</name>
<protein>
    <submittedName>
        <fullName evidence="4">N-acetyl-alpha-D-glucosaminyl L-malate synthase BshA</fullName>
    </submittedName>
</protein>
<comment type="caution">
    <text evidence="4">The sequence shown here is derived from an EMBL/GenBank/DDBJ whole genome shotgun (WGS) entry which is preliminary data.</text>
</comment>
<sequence>MKIAIVCYPTFGGSGVVATELGLELARRGHEIHFITYSQPVRLALLSPNVHYHEVNVPEYPLFHYQPYELALSSKLVDMVKLYKIELLHVHYAIPHAYAGYMAKQMLKDEGINIPMVTTLHGTDITLVGNHPFYKPAVTFSINKSDFVTSVSQSLKDDTLKLFKIKNEIEVIPNFIELDKNMNDPSTACHRSVMANKNERIITHISNFRKVKRIPDIIKIFFSIQKEIPAKLMMVGDGPEKEKAEYLCQELGIQDKVIFFGNSNEIDKILSYTDLFLLPSETESFGLAALEAMAWSVPVISSNSGGLPEVNFDGISGYLSDVGKTDEMAQNALKILKDDATLQKFKENALSVAKQFDIKNILPLYEALYEKALKKYV</sequence>
<dbReference type="RefSeq" id="WP_114755205.1">
    <property type="nucleotide sequence ID" value="NZ_QQBA01000018.1"/>
</dbReference>
<evidence type="ECO:0000313" key="6">
    <source>
        <dbReference type="Proteomes" id="UP000321392"/>
    </source>
</evidence>
<dbReference type="PANTHER" id="PTHR45947">
    <property type="entry name" value="SULFOQUINOVOSYL TRANSFERASE SQD2"/>
    <property type="match status" value="1"/>
</dbReference>
<dbReference type="Gene3D" id="3.40.50.2000">
    <property type="entry name" value="Glycogen Phosphorylase B"/>
    <property type="match status" value="2"/>
</dbReference>
<feature type="domain" description="Glycosyltransferase subfamily 4-like N-terminal" evidence="2">
    <location>
        <begin position="11"/>
        <end position="179"/>
    </location>
</feature>
<keyword evidence="5" id="KW-1185">Reference proteome</keyword>
<dbReference type="NCBIfam" id="TIGR03999">
    <property type="entry name" value="thiol_BshA"/>
    <property type="match status" value="1"/>
</dbReference>
<dbReference type="EMBL" id="QQBA01000018">
    <property type="protein sequence ID" value="RDI50285.1"/>
    <property type="molecule type" value="Genomic_DNA"/>
</dbReference>
<evidence type="ECO:0000313" key="4">
    <source>
        <dbReference type="EMBL" id="TWI44535.1"/>
    </source>
</evidence>
<evidence type="ECO:0000313" key="3">
    <source>
        <dbReference type="EMBL" id="RDI50285.1"/>
    </source>
</evidence>
<reference evidence="3 5" key="2">
    <citation type="submission" date="2018-07" db="EMBL/GenBank/DDBJ databases">
        <title>Genomic Encyclopedia of Type Strains, Phase IV (KMG-IV): sequencing the most valuable type-strain genomes for metagenomic binning, comparative biology and taxonomic classification.</title>
        <authorList>
            <person name="Goeker M."/>
        </authorList>
    </citation>
    <scope>NUCLEOTIDE SEQUENCE [LARGE SCALE GENOMIC DNA]</scope>
    <source>
        <strain evidence="3 5">DSM 19728</strain>
    </source>
</reference>
<dbReference type="GO" id="GO:0016757">
    <property type="term" value="F:glycosyltransferase activity"/>
    <property type="evidence" value="ECO:0007669"/>
    <property type="project" value="InterPro"/>
</dbReference>
<dbReference type="OrthoDB" id="9810929at2"/>
<dbReference type="EMBL" id="VLKX01000018">
    <property type="protein sequence ID" value="TWI44535.1"/>
    <property type="molecule type" value="Genomic_DNA"/>
</dbReference>
<dbReference type="InterPro" id="IPR028098">
    <property type="entry name" value="Glyco_trans_4-like_N"/>
</dbReference>
<organism evidence="4 6">
    <name type="scientific">Flavobacterium glaciei</name>
    <dbReference type="NCBI Taxonomy" id="386300"/>
    <lineage>
        <taxon>Bacteria</taxon>
        <taxon>Pseudomonadati</taxon>
        <taxon>Bacteroidota</taxon>
        <taxon>Flavobacteriia</taxon>
        <taxon>Flavobacteriales</taxon>
        <taxon>Flavobacteriaceae</taxon>
        <taxon>Flavobacterium</taxon>
    </lineage>
</organism>
<dbReference type="InterPro" id="IPR001296">
    <property type="entry name" value="Glyco_trans_1"/>
</dbReference>
<dbReference type="Pfam" id="PF13439">
    <property type="entry name" value="Glyco_transf_4"/>
    <property type="match status" value="1"/>
</dbReference>
<dbReference type="InterPro" id="IPR050194">
    <property type="entry name" value="Glycosyltransferase_grp1"/>
</dbReference>
<dbReference type="Proteomes" id="UP000321392">
    <property type="component" value="Unassembled WGS sequence"/>
</dbReference>
<feature type="domain" description="Glycosyl transferase family 1" evidence="1">
    <location>
        <begin position="194"/>
        <end position="349"/>
    </location>
</feature>
<reference evidence="4 6" key="1">
    <citation type="journal article" date="2015" name="Stand. Genomic Sci.">
        <title>Genomic Encyclopedia of Bacterial and Archaeal Type Strains, Phase III: the genomes of soil and plant-associated and newly described type strains.</title>
        <authorList>
            <person name="Whitman W.B."/>
            <person name="Woyke T."/>
            <person name="Klenk H.P."/>
            <person name="Zhou Y."/>
            <person name="Lilburn T.G."/>
            <person name="Beck B.J."/>
            <person name="De Vos P."/>
            <person name="Vandamme P."/>
            <person name="Eisen J.A."/>
            <person name="Garrity G."/>
            <person name="Hugenholtz P."/>
            <person name="Kyrpides N.C."/>
        </authorList>
    </citation>
    <scope>NUCLEOTIDE SEQUENCE [LARGE SCALE GENOMIC DNA]</scope>
    <source>
        <strain evidence="4 6">CGMCC 1.5380</strain>
    </source>
</reference>
<dbReference type="SUPFAM" id="SSF53756">
    <property type="entry name" value="UDP-Glycosyltransferase/glycogen phosphorylase"/>
    <property type="match status" value="1"/>
</dbReference>
<dbReference type="Proteomes" id="UP000254518">
    <property type="component" value="Unassembled WGS sequence"/>
</dbReference>
<dbReference type="PANTHER" id="PTHR45947:SF3">
    <property type="entry name" value="SULFOQUINOVOSYL TRANSFERASE SQD2"/>
    <property type="match status" value="1"/>
</dbReference>
<dbReference type="GO" id="GO:0071793">
    <property type="term" value="P:bacillithiol biosynthetic process"/>
    <property type="evidence" value="ECO:0007669"/>
    <property type="project" value="InterPro"/>
</dbReference>
<dbReference type="Pfam" id="PF00534">
    <property type="entry name" value="Glycos_transf_1"/>
    <property type="match status" value="1"/>
</dbReference>